<dbReference type="OrthoDB" id="9804047at2"/>
<evidence type="ECO:0000313" key="3">
    <source>
        <dbReference type="Proteomes" id="UP000321405"/>
    </source>
</evidence>
<keyword evidence="3" id="KW-1185">Reference proteome</keyword>
<dbReference type="AlphaFoldDB" id="A0A511BMW6"/>
<name>A0A511BMW6_9PROT</name>
<dbReference type="PANTHER" id="PTHR12110">
    <property type="entry name" value="HYDROXYPYRUVATE ISOMERASE"/>
    <property type="match status" value="1"/>
</dbReference>
<gene>
    <name evidence="2" type="ORF">SSA02_08430</name>
</gene>
<dbReference type="Gene3D" id="3.20.20.150">
    <property type="entry name" value="Divalent-metal-dependent TIM barrel enzymes"/>
    <property type="match status" value="1"/>
</dbReference>
<evidence type="ECO:0000313" key="2">
    <source>
        <dbReference type="EMBL" id="GEL01680.1"/>
    </source>
</evidence>
<dbReference type="RefSeq" id="WP_147092706.1">
    <property type="nucleotide sequence ID" value="NZ_BJVC01000002.1"/>
</dbReference>
<sequence length="327" mass="36611">MPFQLSIAPCCWGVDDPDREGLPDWRQVVTEAGLAGYRWMELGPTGYLPAESPELADLMREHDLSPVAGTVFDDLVTISNRDALIGHTRRTCADLVRLRRETRMSTAMPLYYVIIDWGHEARDYAAGHPDRARRLDIADHVGMIETIRTLARIAWEEYGIRPVIHPHAGGHVEFEDEIERVLSEIPQEVAGLAFDTGHTAYAGMDPARMIAQWGQRIDYVHVKDIDGAVFRNVMKRHIRFFDACAEGVMCPIGRGMLDYEAIRDALLRTGYDGAVTIEQERDPASSGSSLEDVTGSRVYLENLGFGNEERSDASRAVMKQAPGRMIK</sequence>
<comment type="caution">
    <text evidence="2">The sequence shown here is derived from an EMBL/GenBank/DDBJ whole genome shotgun (WGS) entry which is preliminary data.</text>
</comment>
<proteinExistence type="predicted"/>
<dbReference type="PANTHER" id="PTHR12110:SF41">
    <property type="entry name" value="INOSOSE DEHYDRATASE"/>
    <property type="match status" value="1"/>
</dbReference>
<dbReference type="Pfam" id="PF01261">
    <property type="entry name" value="AP_endonuc_2"/>
    <property type="match status" value="1"/>
</dbReference>
<organism evidence="2 3">
    <name type="scientific">Swaminathania salitolerans</name>
    <dbReference type="NCBI Taxonomy" id="182838"/>
    <lineage>
        <taxon>Bacteria</taxon>
        <taxon>Pseudomonadati</taxon>
        <taxon>Pseudomonadota</taxon>
        <taxon>Alphaproteobacteria</taxon>
        <taxon>Acetobacterales</taxon>
        <taxon>Acetobacteraceae</taxon>
        <taxon>Swaminathania</taxon>
    </lineage>
</organism>
<dbReference type="InterPro" id="IPR013022">
    <property type="entry name" value="Xyl_isomerase-like_TIM-brl"/>
</dbReference>
<dbReference type="InterPro" id="IPR050312">
    <property type="entry name" value="IolE/XylAMocC-like"/>
</dbReference>
<reference evidence="2 3" key="1">
    <citation type="submission" date="2019-07" db="EMBL/GenBank/DDBJ databases">
        <title>Whole genome shotgun sequence of Swaminathania salitolerans NBRC 104436.</title>
        <authorList>
            <person name="Hosoyama A."/>
            <person name="Uohara A."/>
            <person name="Ohji S."/>
            <person name="Ichikawa N."/>
        </authorList>
    </citation>
    <scope>NUCLEOTIDE SEQUENCE [LARGE SCALE GENOMIC DNA]</scope>
    <source>
        <strain evidence="2 3">NBRC 104436</strain>
    </source>
</reference>
<dbReference type="InterPro" id="IPR036237">
    <property type="entry name" value="Xyl_isomerase-like_sf"/>
</dbReference>
<dbReference type="Proteomes" id="UP000321405">
    <property type="component" value="Unassembled WGS sequence"/>
</dbReference>
<accession>A0A511BMW6</accession>
<protein>
    <recommendedName>
        <fullName evidence="1">Xylose isomerase-like TIM barrel domain-containing protein</fullName>
    </recommendedName>
</protein>
<evidence type="ECO:0000259" key="1">
    <source>
        <dbReference type="Pfam" id="PF01261"/>
    </source>
</evidence>
<dbReference type="EMBL" id="BJVC01000002">
    <property type="protein sequence ID" value="GEL01680.1"/>
    <property type="molecule type" value="Genomic_DNA"/>
</dbReference>
<feature type="domain" description="Xylose isomerase-like TIM barrel" evidence="1">
    <location>
        <begin position="35"/>
        <end position="283"/>
    </location>
</feature>
<dbReference type="SUPFAM" id="SSF51658">
    <property type="entry name" value="Xylose isomerase-like"/>
    <property type="match status" value="1"/>
</dbReference>